<dbReference type="InterPro" id="IPR027443">
    <property type="entry name" value="IPNS-like_sf"/>
</dbReference>
<organism evidence="1 2">
    <name type="scientific">Symbiochloris irregularis</name>
    <dbReference type="NCBI Taxonomy" id="706552"/>
    <lineage>
        <taxon>Eukaryota</taxon>
        <taxon>Viridiplantae</taxon>
        <taxon>Chlorophyta</taxon>
        <taxon>core chlorophytes</taxon>
        <taxon>Trebouxiophyceae</taxon>
        <taxon>Trebouxiales</taxon>
        <taxon>Trebouxiaceae</taxon>
        <taxon>Symbiochloris</taxon>
    </lineage>
</organism>
<dbReference type="PANTHER" id="PTHR48420:SF1">
    <property type="entry name" value="NON-HAEM DIOXYGENASE N-TERMINAL DOMAIN-CONTAINING PROTEIN"/>
    <property type="match status" value="1"/>
</dbReference>
<dbReference type="EMBL" id="JALJOQ010000314">
    <property type="protein sequence ID" value="KAK9785183.1"/>
    <property type="molecule type" value="Genomic_DNA"/>
</dbReference>
<dbReference type="SUPFAM" id="SSF51197">
    <property type="entry name" value="Clavaminate synthase-like"/>
    <property type="match status" value="1"/>
</dbReference>
<gene>
    <name evidence="1" type="ORF">WJX73_001207</name>
</gene>
<comment type="caution">
    <text evidence="1">The sequence shown here is derived from an EMBL/GenBank/DDBJ whole genome shotgun (WGS) entry which is preliminary data.</text>
</comment>
<proteinExistence type="predicted"/>
<name>A0AAW1NEN1_9CHLO</name>
<dbReference type="AlphaFoldDB" id="A0AAW1NEN1"/>
<dbReference type="Proteomes" id="UP001465755">
    <property type="component" value="Unassembled WGS sequence"/>
</dbReference>
<dbReference type="Gene3D" id="2.60.120.330">
    <property type="entry name" value="B-lactam Antibiotic, Isopenicillin N Synthase, Chain"/>
    <property type="match status" value="1"/>
</dbReference>
<protein>
    <submittedName>
        <fullName evidence="1">Uncharacterized protein</fullName>
    </submittedName>
</protein>
<keyword evidence="2" id="KW-1185">Reference proteome</keyword>
<accession>A0AAW1NEN1</accession>
<evidence type="ECO:0000313" key="1">
    <source>
        <dbReference type="EMBL" id="KAK9785183.1"/>
    </source>
</evidence>
<evidence type="ECO:0000313" key="2">
    <source>
        <dbReference type="Proteomes" id="UP001465755"/>
    </source>
</evidence>
<dbReference type="PANTHER" id="PTHR48420">
    <property type="entry name" value="NON-HAEM DIOXYGENASE N-TERMINAL DOMAIN-CONTAINING PROTEIN"/>
    <property type="match status" value="1"/>
</dbReference>
<sequence>MSPAKATNPGVPFICRSTSRSDELAQGLSFEDAAAVWEARDEHSGATGVFEAVQHSDLVEQRGCNKPIIFRKLERAYGPHGMGVLLVTRMPPEFVALRRKLLFLAEQVANLPEAVQHSLEDPESAYSFGYSCGKEALEDGKPDSNKVSYYANPQHNTITQDAKLRKRYSGYCRDNIWPTQALPELETTFQRMGELIIQVGMQLAGHIDQYLAFKGGTGVQEGGLRGILARSSCHKGRLLHYKPLQEPTSREELQKWCGRHTDHGSLTGLLSAMFMQGGQEVRNPDSSSGLHILDRSGYPHRVAIPPDGLAFQMGEASQVHSGGLLQATPHYVQAADAVGVSRNTFAVFMQPRWDEPMAMPEGADAASVGIGQWRPGLSFGEFADLTVQGFLHDSHAGTHHAA</sequence>
<reference evidence="1 2" key="1">
    <citation type="journal article" date="2024" name="Nat. Commun.">
        <title>Phylogenomics reveals the evolutionary origins of lichenization in chlorophyte algae.</title>
        <authorList>
            <person name="Puginier C."/>
            <person name="Libourel C."/>
            <person name="Otte J."/>
            <person name="Skaloud P."/>
            <person name="Haon M."/>
            <person name="Grisel S."/>
            <person name="Petersen M."/>
            <person name="Berrin J.G."/>
            <person name="Delaux P.M."/>
            <person name="Dal Grande F."/>
            <person name="Keller J."/>
        </authorList>
    </citation>
    <scope>NUCLEOTIDE SEQUENCE [LARGE SCALE GENOMIC DNA]</scope>
    <source>
        <strain evidence="1 2">SAG 2036</strain>
    </source>
</reference>